<gene>
    <name evidence="2" type="ORF">NKR19_g3826</name>
</gene>
<evidence type="ECO:0000313" key="3">
    <source>
        <dbReference type="Proteomes" id="UP001174691"/>
    </source>
</evidence>
<evidence type="ECO:0008006" key="4">
    <source>
        <dbReference type="Google" id="ProtNLM"/>
    </source>
</evidence>
<comment type="caution">
    <text evidence="2">The sequence shown here is derived from an EMBL/GenBank/DDBJ whole genome shotgun (WGS) entry which is preliminary data.</text>
</comment>
<evidence type="ECO:0000313" key="2">
    <source>
        <dbReference type="EMBL" id="KAJ9157176.1"/>
    </source>
</evidence>
<protein>
    <recommendedName>
        <fullName evidence="4">SSCRP protein</fullName>
    </recommendedName>
</protein>
<evidence type="ECO:0000256" key="1">
    <source>
        <dbReference type="SAM" id="SignalP"/>
    </source>
</evidence>
<keyword evidence="1" id="KW-0732">Signal</keyword>
<feature type="chain" id="PRO_5041328999" description="SSCRP protein" evidence="1">
    <location>
        <begin position="16"/>
        <end position="137"/>
    </location>
</feature>
<organism evidence="2 3">
    <name type="scientific">Coniochaeta hoffmannii</name>
    <dbReference type="NCBI Taxonomy" id="91930"/>
    <lineage>
        <taxon>Eukaryota</taxon>
        <taxon>Fungi</taxon>
        <taxon>Dikarya</taxon>
        <taxon>Ascomycota</taxon>
        <taxon>Pezizomycotina</taxon>
        <taxon>Sordariomycetes</taxon>
        <taxon>Sordariomycetidae</taxon>
        <taxon>Coniochaetales</taxon>
        <taxon>Coniochaetaceae</taxon>
        <taxon>Coniochaeta</taxon>
    </lineage>
</organism>
<feature type="signal peptide" evidence="1">
    <location>
        <begin position="1"/>
        <end position="15"/>
    </location>
</feature>
<proteinExistence type="predicted"/>
<accession>A0AA38VQD9</accession>
<reference evidence="2" key="1">
    <citation type="submission" date="2022-07" db="EMBL/GenBank/DDBJ databases">
        <title>Fungi with potential for degradation of polypropylene.</title>
        <authorList>
            <person name="Gostincar C."/>
        </authorList>
    </citation>
    <scope>NUCLEOTIDE SEQUENCE</scope>
    <source>
        <strain evidence="2">EXF-13287</strain>
    </source>
</reference>
<dbReference type="EMBL" id="JANBVN010000044">
    <property type="protein sequence ID" value="KAJ9157176.1"/>
    <property type="molecule type" value="Genomic_DNA"/>
</dbReference>
<sequence>MRALILATLLGLAASLPTEPEAAAAPVGYNLTIPADGLPHPTNNGLNINLIDAPDFNIEWCQFQTRQPVTMVWQTTPSGVSNWRISQYAVGPPQPIDSVTCSGTCLQTYGDCYVNGQYVVSCCNGYCAANKCRPWTI</sequence>
<dbReference type="AlphaFoldDB" id="A0AA38VQD9"/>
<name>A0AA38VQD9_9PEZI</name>
<dbReference type="Proteomes" id="UP001174691">
    <property type="component" value="Unassembled WGS sequence"/>
</dbReference>
<keyword evidence="3" id="KW-1185">Reference proteome</keyword>